<evidence type="ECO:0000313" key="1">
    <source>
        <dbReference type="EMBL" id="ELP29706.1"/>
    </source>
</evidence>
<reference evidence="1 2" key="1">
    <citation type="journal article" date="2013" name="Mar. Genomics">
        <title>Expression of sulfatases in Rhodopirellula baltica and the diversity of sulfatases in the genus Rhodopirellula.</title>
        <authorList>
            <person name="Wegner C.E."/>
            <person name="Richter-Heitmann T."/>
            <person name="Klindworth A."/>
            <person name="Klockow C."/>
            <person name="Richter M."/>
            <person name="Achstetter T."/>
            <person name="Glockner F.O."/>
            <person name="Harder J."/>
        </authorList>
    </citation>
    <scope>NUCLEOTIDE SEQUENCE [LARGE SCALE GENOMIC DNA]</scope>
    <source>
        <strain evidence="1 2">SWK14</strain>
    </source>
</reference>
<dbReference type="Proteomes" id="UP000010959">
    <property type="component" value="Unassembled WGS sequence"/>
</dbReference>
<protein>
    <submittedName>
        <fullName evidence="1">Uncharacterized protein</fullName>
    </submittedName>
</protein>
<name>L7C9B7_RHOBT</name>
<accession>L7C9B7</accession>
<proteinExistence type="predicted"/>
<sequence length="47" mass="5250">MSLTCVPLNALIVRIASGRWLQQFGEVSPNSFHPSTSCLHQPKKIQE</sequence>
<dbReference type="AlphaFoldDB" id="L7C9B7"/>
<evidence type="ECO:0000313" key="2">
    <source>
        <dbReference type="Proteomes" id="UP000010959"/>
    </source>
</evidence>
<comment type="caution">
    <text evidence="1">The sequence shown here is derived from an EMBL/GenBank/DDBJ whole genome shotgun (WGS) entry which is preliminary data.</text>
</comment>
<dbReference type="EMBL" id="AMWG01000184">
    <property type="protein sequence ID" value="ELP29706.1"/>
    <property type="molecule type" value="Genomic_DNA"/>
</dbReference>
<organism evidence="1 2">
    <name type="scientific">Rhodopirellula baltica SWK14</name>
    <dbReference type="NCBI Taxonomy" id="993516"/>
    <lineage>
        <taxon>Bacteria</taxon>
        <taxon>Pseudomonadati</taxon>
        <taxon>Planctomycetota</taxon>
        <taxon>Planctomycetia</taxon>
        <taxon>Pirellulales</taxon>
        <taxon>Pirellulaceae</taxon>
        <taxon>Rhodopirellula</taxon>
    </lineage>
</organism>
<gene>
    <name evidence="1" type="ORF">RBSWK_06407</name>
</gene>